<evidence type="ECO:0000256" key="1">
    <source>
        <dbReference type="ARBA" id="ARBA00004167"/>
    </source>
</evidence>
<dbReference type="AlphaFoldDB" id="A0AAP0KJZ8"/>
<keyword evidence="5 8" id="KW-1133">Transmembrane helix</keyword>
<comment type="similarity">
    <text evidence="2">Belongs to the PC-esterase family. TBL subfamily.</text>
</comment>
<proteinExistence type="inferred from homology"/>
<keyword evidence="4" id="KW-0735">Signal-anchor</keyword>
<evidence type="ECO:0000256" key="8">
    <source>
        <dbReference type="SAM" id="Phobius"/>
    </source>
</evidence>
<evidence type="ECO:0000256" key="3">
    <source>
        <dbReference type="ARBA" id="ARBA00022692"/>
    </source>
</evidence>
<comment type="subcellular location">
    <subcellularLocation>
        <location evidence="1">Membrane</location>
        <topology evidence="1">Single-pass membrane protein</topology>
    </subcellularLocation>
</comment>
<evidence type="ECO:0000313" key="12">
    <source>
        <dbReference type="Proteomes" id="UP001417504"/>
    </source>
</evidence>
<feature type="transmembrane region" description="Helical" evidence="8">
    <location>
        <begin position="40"/>
        <end position="59"/>
    </location>
</feature>
<evidence type="ECO:0000259" key="10">
    <source>
        <dbReference type="Pfam" id="PF14416"/>
    </source>
</evidence>
<dbReference type="PANTHER" id="PTHR32285">
    <property type="entry name" value="PROTEIN TRICHOME BIREFRINGENCE-LIKE 9-RELATED"/>
    <property type="match status" value="1"/>
</dbReference>
<keyword evidence="12" id="KW-1185">Reference proteome</keyword>
<dbReference type="GO" id="GO:0005794">
    <property type="term" value="C:Golgi apparatus"/>
    <property type="evidence" value="ECO:0007669"/>
    <property type="project" value="TreeGrafter"/>
</dbReference>
<dbReference type="Pfam" id="PF13839">
    <property type="entry name" value="PC-Esterase"/>
    <property type="match status" value="1"/>
</dbReference>
<evidence type="ECO:0000259" key="9">
    <source>
        <dbReference type="Pfam" id="PF13839"/>
    </source>
</evidence>
<keyword evidence="3 8" id="KW-0812">Transmembrane</keyword>
<gene>
    <name evidence="11" type="ORF">Sjap_001452</name>
</gene>
<keyword evidence="6 8" id="KW-0472">Membrane</keyword>
<protein>
    <recommendedName>
        <fullName evidence="13">Trichome birefringence-like N-terminal domain-containing protein</fullName>
    </recommendedName>
</protein>
<dbReference type="InterPro" id="IPR029962">
    <property type="entry name" value="TBL"/>
</dbReference>
<feature type="domain" description="Trichome birefringence-like N-terminal" evidence="10">
    <location>
        <begin position="197"/>
        <end position="251"/>
    </location>
</feature>
<feature type="region of interest" description="Disordered" evidence="7">
    <location>
        <begin position="70"/>
        <end position="187"/>
    </location>
</feature>
<evidence type="ECO:0000256" key="2">
    <source>
        <dbReference type="ARBA" id="ARBA00007727"/>
    </source>
</evidence>
<evidence type="ECO:0000313" key="11">
    <source>
        <dbReference type="EMBL" id="KAK9153972.1"/>
    </source>
</evidence>
<dbReference type="GO" id="GO:0016020">
    <property type="term" value="C:membrane"/>
    <property type="evidence" value="ECO:0007669"/>
    <property type="project" value="UniProtKB-SubCell"/>
</dbReference>
<evidence type="ECO:0000256" key="4">
    <source>
        <dbReference type="ARBA" id="ARBA00022968"/>
    </source>
</evidence>
<evidence type="ECO:0000256" key="5">
    <source>
        <dbReference type="ARBA" id="ARBA00022989"/>
    </source>
</evidence>
<dbReference type="InterPro" id="IPR025846">
    <property type="entry name" value="TBL_N"/>
</dbReference>
<dbReference type="InterPro" id="IPR026057">
    <property type="entry name" value="TBL_C"/>
</dbReference>
<feature type="compositionally biased region" description="Acidic residues" evidence="7">
    <location>
        <begin position="170"/>
        <end position="187"/>
    </location>
</feature>
<dbReference type="EMBL" id="JBBNAE010000001">
    <property type="protein sequence ID" value="KAK9153972.1"/>
    <property type="molecule type" value="Genomic_DNA"/>
</dbReference>
<feature type="compositionally biased region" description="Basic and acidic residues" evidence="7">
    <location>
        <begin position="112"/>
        <end position="138"/>
    </location>
</feature>
<name>A0AAP0KJZ8_9MAGN</name>
<evidence type="ECO:0000256" key="6">
    <source>
        <dbReference type="ARBA" id="ARBA00023136"/>
    </source>
</evidence>
<dbReference type="Proteomes" id="UP001417504">
    <property type="component" value="Unassembled WGS sequence"/>
</dbReference>
<organism evidence="11 12">
    <name type="scientific">Stephania japonica</name>
    <dbReference type="NCBI Taxonomy" id="461633"/>
    <lineage>
        <taxon>Eukaryota</taxon>
        <taxon>Viridiplantae</taxon>
        <taxon>Streptophyta</taxon>
        <taxon>Embryophyta</taxon>
        <taxon>Tracheophyta</taxon>
        <taxon>Spermatophyta</taxon>
        <taxon>Magnoliopsida</taxon>
        <taxon>Ranunculales</taxon>
        <taxon>Menispermaceae</taxon>
        <taxon>Menispermoideae</taxon>
        <taxon>Cissampelideae</taxon>
        <taxon>Stephania</taxon>
    </lineage>
</organism>
<comment type="caution">
    <text evidence="11">The sequence shown here is derived from an EMBL/GenBank/DDBJ whole genome shotgun (WGS) entry which is preliminary data.</text>
</comment>
<evidence type="ECO:0000256" key="7">
    <source>
        <dbReference type="SAM" id="MobiDB-lite"/>
    </source>
</evidence>
<accession>A0AAP0KJZ8</accession>
<dbReference type="PANTHER" id="PTHR32285:SF10">
    <property type="entry name" value="XYLAN O-ACETYLTRANSFERASE 1"/>
    <property type="match status" value="1"/>
</dbReference>
<evidence type="ECO:0008006" key="13">
    <source>
        <dbReference type="Google" id="ProtNLM"/>
    </source>
</evidence>
<feature type="compositionally biased region" description="Basic and acidic residues" evidence="7">
    <location>
        <begin position="86"/>
        <end position="102"/>
    </location>
</feature>
<reference evidence="11 12" key="1">
    <citation type="submission" date="2024-01" db="EMBL/GenBank/DDBJ databases">
        <title>Genome assemblies of Stephania.</title>
        <authorList>
            <person name="Yang L."/>
        </authorList>
    </citation>
    <scope>NUCLEOTIDE SEQUENCE [LARGE SCALE GENOMIC DNA]</scope>
    <source>
        <strain evidence="11">QJT</strain>
        <tissue evidence="11">Leaf</tissue>
    </source>
</reference>
<sequence length="546" mass="62776">MPPPRRKTPLLLPDNPAAAAAAATAMTKPPFAAVSRKSNYNLSVFVVVFSIFLFAGFIYNEDVKSLAEFPFSSSSSKPSNNNYPPRDARREQSNRDDHENHRLVSISSTSRTKKEAPEDRIIRQDDHDPDRDRTEEPVNLKMIVAKRDDDRGSSSLSSSIELKSRRVEGGDEIGEDGGDGAEDDGDEEEMVVDLPPENCDLFDGEWVFDNVSYPLYREDECEFLTAQVTCLRNGRKDSLYQNWRWQPRHCSMPRFSGKLLLDKLRGKRLMFVGDSLNRNQWESMVCLVQSAAPTATKTLNKSGSLAVFRIEEYDVNVEFYWAPFLVQSNSDDPTMHSILNRIIMPESISRHGESWKDVDYLIFNTYIWWMNTFKMKVLRGSFDKGDTEYDEIERPVAYKRVMRTWAKWVDENIDPKRTSVFFSSMSPLHIKSEDWNNPDGIKCAKETEPVRNFTGQLQVGTDRRLFRVAMNVTQSMKVPVYFVNITSLSEYRKDAHTSVYTIRQGKMLTPDQQSDPATYADCIHWCLPGLPDTWNEFLYARIISRT</sequence>
<feature type="compositionally biased region" description="Low complexity" evidence="7">
    <location>
        <begin position="72"/>
        <end position="85"/>
    </location>
</feature>
<dbReference type="GO" id="GO:0016413">
    <property type="term" value="F:O-acetyltransferase activity"/>
    <property type="evidence" value="ECO:0007669"/>
    <property type="project" value="InterPro"/>
</dbReference>
<dbReference type="Pfam" id="PF14416">
    <property type="entry name" value="PMR5N"/>
    <property type="match status" value="1"/>
</dbReference>
<feature type="domain" description="Trichome birefringence-like C-terminal" evidence="9">
    <location>
        <begin position="252"/>
        <end position="540"/>
    </location>
</feature>